<sequence length="433" mass="49810">MVQERSAEELDDVVHLPGENTLERFEALLERTNNFAIPITQADIRAVHGNNGKRMASKLMKTAALNMVAQGYDRTATYYDMTPKFINGEMRDYQIEGLNWMISLQKAGLNGVLADEMGLGKTLQAISLLAHNKIVEKTSNPSLVIVPLPTILNWGDEVTRFCPKMRVIVLKGTMEERREMFGEAEKARSYDVCIASYETAINLVHNFQKVHFNYIVIDEAQRIKNANVSLAVAVRSLRSDRRLLLTGTPFQNNIYELWSLLHYLVPALFDDADEFTEYFSSQNLSEDVNLVNRLHRILNPFMLRRVKHDVEKSLLPKKEYKMYMGLTELQKKWYAKVLSKEIEIIKEGRRSQKLISHILMALREVANHPYMLPAAEPEGPPFVTDERIVTSSGKMMVLDKLLDRFKVEGSRVLLFSQFTMMLDILEDYAIWKE</sequence>
<evidence type="ECO:0000256" key="4">
    <source>
        <dbReference type="ARBA" id="ARBA00022806"/>
    </source>
</evidence>
<dbReference type="InterPro" id="IPR014001">
    <property type="entry name" value="Helicase_ATP-bd"/>
</dbReference>
<evidence type="ECO:0000256" key="7">
    <source>
        <dbReference type="ARBA" id="ARBA00023125"/>
    </source>
</evidence>
<keyword evidence="11" id="KW-1185">Reference proteome</keyword>
<dbReference type="PROSITE" id="PS51192">
    <property type="entry name" value="HELICASE_ATP_BIND_1"/>
    <property type="match status" value="1"/>
</dbReference>
<dbReference type="Proteomes" id="UP000005237">
    <property type="component" value="Unassembled WGS sequence"/>
</dbReference>
<dbReference type="GO" id="GO:0005524">
    <property type="term" value="F:ATP binding"/>
    <property type="evidence" value="ECO:0007669"/>
    <property type="project" value="UniProtKB-KW"/>
</dbReference>
<dbReference type="AlphaFoldDB" id="A0A8R1I9P5"/>
<dbReference type="InterPro" id="IPR027417">
    <property type="entry name" value="P-loop_NTPase"/>
</dbReference>
<keyword evidence="2" id="KW-0547">Nucleotide-binding</keyword>
<dbReference type="GO" id="GO:0003677">
    <property type="term" value="F:DNA binding"/>
    <property type="evidence" value="ECO:0007669"/>
    <property type="project" value="UniProtKB-KW"/>
</dbReference>
<keyword evidence="6" id="KW-0156">Chromatin regulator</keyword>
<keyword evidence="7" id="KW-0238">DNA-binding</keyword>
<dbReference type="SMART" id="SM00487">
    <property type="entry name" value="DEXDc"/>
    <property type="match status" value="1"/>
</dbReference>
<dbReference type="Gene3D" id="3.40.50.300">
    <property type="entry name" value="P-loop containing nucleotide triphosphate hydrolases"/>
    <property type="match status" value="1"/>
</dbReference>
<keyword evidence="4" id="KW-0347">Helicase</keyword>
<dbReference type="FunFam" id="3.40.50.10810:FF:000005">
    <property type="entry name" value="Photoperiod-independent early flowering 1"/>
    <property type="match status" value="1"/>
</dbReference>
<dbReference type="GO" id="GO:0005634">
    <property type="term" value="C:nucleus"/>
    <property type="evidence" value="ECO:0007669"/>
    <property type="project" value="UniProtKB-SubCell"/>
</dbReference>
<dbReference type="GO" id="GO:0006325">
    <property type="term" value="P:chromatin organization"/>
    <property type="evidence" value="ECO:0007669"/>
    <property type="project" value="UniProtKB-KW"/>
</dbReference>
<dbReference type="InterPro" id="IPR038718">
    <property type="entry name" value="SNF2-like_sf"/>
</dbReference>
<comment type="subcellular location">
    <subcellularLocation>
        <location evidence="1">Nucleus</location>
    </subcellularLocation>
</comment>
<feature type="domain" description="Helicase ATP-binding" evidence="9">
    <location>
        <begin position="102"/>
        <end position="267"/>
    </location>
</feature>
<evidence type="ECO:0000313" key="11">
    <source>
        <dbReference type="Proteomes" id="UP000005237"/>
    </source>
</evidence>
<evidence type="ECO:0000259" key="9">
    <source>
        <dbReference type="PROSITE" id="PS51192"/>
    </source>
</evidence>
<evidence type="ECO:0000256" key="8">
    <source>
        <dbReference type="ARBA" id="ARBA00023242"/>
    </source>
</evidence>
<protein>
    <submittedName>
        <fullName evidence="10">Helicase ATP-binding domain-containing protein</fullName>
    </submittedName>
</protein>
<evidence type="ECO:0000256" key="2">
    <source>
        <dbReference type="ARBA" id="ARBA00022741"/>
    </source>
</evidence>
<reference evidence="11" key="1">
    <citation type="submission" date="2010-08" db="EMBL/GenBank/DDBJ databases">
        <authorList>
            <consortium name="Caenorhabditis japonica Sequencing Consortium"/>
            <person name="Wilson R.K."/>
        </authorList>
    </citation>
    <scope>NUCLEOTIDE SEQUENCE [LARGE SCALE GENOMIC DNA]</scope>
    <source>
        <strain evidence="11">DF5081</strain>
    </source>
</reference>
<dbReference type="Pfam" id="PF00176">
    <property type="entry name" value="SNF2-rel_dom"/>
    <property type="match status" value="1"/>
</dbReference>
<dbReference type="Gene3D" id="3.40.50.10810">
    <property type="entry name" value="Tandem AAA-ATPase domain"/>
    <property type="match status" value="1"/>
</dbReference>
<dbReference type="InterPro" id="IPR000330">
    <property type="entry name" value="SNF2_N"/>
</dbReference>
<dbReference type="EnsemblMetazoa" id="CJA19280.1">
    <property type="protein sequence ID" value="CJA19280.1"/>
    <property type="gene ID" value="WBGene00138483"/>
</dbReference>
<keyword evidence="5" id="KW-0067">ATP-binding</keyword>
<dbReference type="SUPFAM" id="SSF52540">
    <property type="entry name" value="P-loop containing nucleoside triphosphate hydrolases"/>
    <property type="match status" value="2"/>
</dbReference>
<evidence type="ECO:0000256" key="1">
    <source>
        <dbReference type="ARBA" id="ARBA00004123"/>
    </source>
</evidence>
<accession>A0A8R1I9P5</accession>
<keyword evidence="8" id="KW-0539">Nucleus</keyword>
<evidence type="ECO:0000256" key="3">
    <source>
        <dbReference type="ARBA" id="ARBA00022801"/>
    </source>
</evidence>
<evidence type="ECO:0000256" key="6">
    <source>
        <dbReference type="ARBA" id="ARBA00022853"/>
    </source>
</evidence>
<evidence type="ECO:0000256" key="5">
    <source>
        <dbReference type="ARBA" id="ARBA00022840"/>
    </source>
</evidence>
<dbReference type="PANTHER" id="PTHR10799">
    <property type="entry name" value="SNF2/RAD54 HELICASE FAMILY"/>
    <property type="match status" value="1"/>
</dbReference>
<evidence type="ECO:0000313" key="10">
    <source>
        <dbReference type="EnsemblMetazoa" id="CJA19280.1"/>
    </source>
</evidence>
<name>A0A8R1I9P5_CAEJA</name>
<dbReference type="GO" id="GO:0004386">
    <property type="term" value="F:helicase activity"/>
    <property type="evidence" value="ECO:0007669"/>
    <property type="project" value="UniProtKB-KW"/>
</dbReference>
<organism evidence="10 11">
    <name type="scientific">Caenorhabditis japonica</name>
    <dbReference type="NCBI Taxonomy" id="281687"/>
    <lineage>
        <taxon>Eukaryota</taxon>
        <taxon>Metazoa</taxon>
        <taxon>Ecdysozoa</taxon>
        <taxon>Nematoda</taxon>
        <taxon>Chromadorea</taxon>
        <taxon>Rhabditida</taxon>
        <taxon>Rhabditina</taxon>
        <taxon>Rhabditomorpha</taxon>
        <taxon>Rhabditoidea</taxon>
        <taxon>Rhabditidae</taxon>
        <taxon>Peloderinae</taxon>
        <taxon>Caenorhabditis</taxon>
    </lineage>
</organism>
<keyword evidence="3" id="KW-0378">Hydrolase</keyword>
<proteinExistence type="predicted"/>
<dbReference type="GO" id="GO:0016787">
    <property type="term" value="F:hydrolase activity"/>
    <property type="evidence" value="ECO:0007669"/>
    <property type="project" value="UniProtKB-KW"/>
</dbReference>
<reference evidence="10" key="2">
    <citation type="submission" date="2022-06" db="UniProtKB">
        <authorList>
            <consortium name="EnsemblMetazoa"/>
        </authorList>
    </citation>
    <scope>IDENTIFICATION</scope>
    <source>
        <strain evidence="10">DF5081</strain>
    </source>
</reference>